<feature type="non-terminal residue" evidence="3">
    <location>
        <position position="1"/>
    </location>
</feature>
<dbReference type="GO" id="GO:1904812">
    <property type="term" value="P:rRNA acetylation involved in maturation of SSU-rRNA"/>
    <property type="evidence" value="ECO:0007669"/>
    <property type="project" value="TreeGrafter"/>
</dbReference>
<dbReference type="InterPro" id="IPR016181">
    <property type="entry name" value="Acyl_CoA_acyltransferase"/>
</dbReference>
<evidence type="ECO:0000313" key="3">
    <source>
        <dbReference type="EMBL" id="CDI82812.1"/>
    </source>
</evidence>
<dbReference type="Gene3D" id="3.40.630.30">
    <property type="match status" value="2"/>
</dbReference>
<dbReference type="CDD" id="cd04301">
    <property type="entry name" value="NAT_SF"/>
    <property type="match status" value="1"/>
</dbReference>
<proteinExistence type="predicted"/>
<dbReference type="GeneID" id="25274834"/>
<accession>U6GTB7</accession>
<gene>
    <name evidence="3" type="ORF">EAH_00067640</name>
</gene>
<evidence type="ECO:0000256" key="1">
    <source>
        <dbReference type="SAM" id="MobiDB-lite"/>
    </source>
</evidence>
<feature type="compositionally biased region" description="Basic residues" evidence="1">
    <location>
        <begin position="167"/>
        <end position="178"/>
    </location>
</feature>
<evidence type="ECO:0000259" key="2">
    <source>
        <dbReference type="PROSITE" id="PS51186"/>
    </source>
</evidence>
<feature type="domain" description="N-acetyltransferase" evidence="2">
    <location>
        <begin position="1"/>
        <end position="154"/>
    </location>
</feature>
<protein>
    <submittedName>
        <fullName evidence="3">UPF0202 family protein, putative</fullName>
    </submittedName>
</protein>
<keyword evidence="4" id="KW-1185">Reference proteome</keyword>
<dbReference type="PROSITE" id="PS51186">
    <property type="entry name" value="GNAT"/>
    <property type="match status" value="1"/>
</dbReference>
<dbReference type="VEuPathDB" id="ToxoDB:EAH_00067640"/>
<dbReference type="PANTHER" id="PTHR10925:SF5">
    <property type="entry name" value="RNA CYTIDINE ACETYLTRANSFERASE"/>
    <property type="match status" value="1"/>
</dbReference>
<sequence>VAIEGALSRGAIREALGRGLRPAGDLLPWTLAQAFGDEDVGLLTGARIVRIAVHPSLQRMGFGSAALQQLIEFFEGKGVSLQEPPEFAAFAQVKQKQQQQQQQQQDKKKKKRREKVSAINADIEDLDAEVGASEEETEKETEEETAAEDETETEETPAAAESPSLKSKQRKKEKRAAKKQAAAAAAATAGGSAAAGLSLREVTYKQLQQIASTPPLLCACSSSCPPFSIDYLGAAFGLTEPLLRFWSRQGFVAVHLRQQPNDITGEHSCIMLMQQRTIQQRSRDTVVDSSGVFKQKRRQ</sequence>
<feature type="compositionally biased region" description="Acidic residues" evidence="1">
    <location>
        <begin position="122"/>
        <end position="155"/>
    </location>
</feature>
<dbReference type="PANTHER" id="PTHR10925">
    <property type="entry name" value="N-ACETYLTRANSFERASE 10"/>
    <property type="match status" value="1"/>
</dbReference>
<dbReference type="GO" id="GO:0000049">
    <property type="term" value="F:tRNA binding"/>
    <property type="evidence" value="ECO:0007669"/>
    <property type="project" value="TreeGrafter"/>
</dbReference>
<dbReference type="GO" id="GO:1990883">
    <property type="term" value="F:18S rRNA cytidine N-acetyltransferase activity"/>
    <property type="evidence" value="ECO:0007669"/>
    <property type="project" value="TreeGrafter"/>
</dbReference>
<dbReference type="Proteomes" id="UP000018050">
    <property type="component" value="Unassembled WGS sequence"/>
</dbReference>
<organism evidence="3 4">
    <name type="scientific">Eimeria acervulina</name>
    <name type="common">Coccidian parasite</name>
    <dbReference type="NCBI Taxonomy" id="5801"/>
    <lineage>
        <taxon>Eukaryota</taxon>
        <taxon>Sar</taxon>
        <taxon>Alveolata</taxon>
        <taxon>Apicomplexa</taxon>
        <taxon>Conoidasida</taxon>
        <taxon>Coccidia</taxon>
        <taxon>Eucoccidiorida</taxon>
        <taxon>Eimeriorina</taxon>
        <taxon>Eimeriidae</taxon>
        <taxon>Eimeria</taxon>
    </lineage>
</organism>
<dbReference type="InterPro" id="IPR032672">
    <property type="entry name" value="TmcA/NAT10/Kre33"/>
</dbReference>
<dbReference type="InterPro" id="IPR000182">
    <property type="entry name" value="GNAT_dom"/>
</dbReference>
<name>U6GTB7_EIMAC</name>
<reference evidence="3" key="2">
    <citation type="submission" date="2013-10" db="EMBL/GenBank/DDBJ databases">
        <authorList>
            <person name="Aslett M."/>
        </authorList>
    </citation>
    <scope>NUCLEOTIDE SEQUENCE</scope>
    <source>
        <strain evidence="3">Houghton</strain>
    </source>
</reference>
<dbReference type="EMBL" id="HG672772">
    <property type="protein sequence ID" value="CDI82812.1"/>
    <property type="molecule type" value="Genomic_DNA"/>
</dbReference>
<dbReference type="Pfam" id="PF13718">
    <property type="entry name" value="GNAT_acetyltr_2"/>
    <property type="match status" value="2"/>
</dbReference>
<dbReference type="OrthoDB" id="10067491at2759"/>
<reference evidence="3" key="1">
    <citation type="submission" date="2013-10" db="EMBL/GenBank/DDBJ databases">
        <title>Genomic analysis of the causative agents of coccidiosis in chickens.</title>
        <authorList>
            <person name="Reid A.J."/>
            <person name="Blake D."/>
            <person name="Billington K."/>
            <person name="Browne H."/>
            <person name="Dunn M."/>
            <person name="Hung S."/>
            <person name="Kawahara F."/>
            <person name="Miranda-Saavedra D."/>
            <person name="Mourier T."/>
            <person name="Nagra H."/>
            <person name="Otto T.D."/>
            <person name="Rawlings N."/>
            <person name="Sanchez A."/>
            <person name="Sanders M."/>
            <person name="Subramaniam C."/>
            <person name="Tay Y."/>
            <person name="Dear P."/>
            <person name="Doerig C."/>
            <person name="Gruber A."/>
            <person name="Parkinson J."/>
            <person name="Shirley M."/>
            <person name="Wan K.L."/>
            <person name="Berriman M."/>
            <person name="Tomley F."/>
            <person name="Pain A."/>
        </authorList>
    </citation>
    <scope>NUCLEOTIDE SEQUENCE</scope>
    <source>
        <strain evidence="3">Houghton</strain>
    </source>
</reference>
<dbReference type="SUPFAM" id="SSF55729">
    <property type="entry name" value="Acyl-CoA N-acyltransferases (Nat)"/>
    <property type="match status" value="1"/>
</dbReference>
<feature type="region of interest" description="Disordered" evidence="1">
    <location>
        <begin position="91"/>
        <end position="179"/>
    </location>
</feature>
<feature type="compositionally biased region" description="Low complexity" evidence="1">
    <location>
        <begin position="92"/>
        <end position="104"/>
    </location>
</feature>
<evidence type="ECO:0000313" key="4">
    <source>
        <dbReference type="Proteomes" id="UP000018050"/>
    </source>
</evidence>
<dbReference type="RefSeq" id="XP_013247928.1">
    <property type="nucleotide sequence ID" value="XM_013392474.1"/>
</dbReference>
<dbReference type="AlphaFoldDB" id="U6GTB7"/>